<accession>A0ABT5Z4L3</accession>
<protein>
    <submittedName>
        <fullName evidence="3">Type VII secretion system-associated protein</fullName>
    </submittedName>
</protein>
<comment type="caution">
    <text evidence="3">The sequence shown here is derived from an EMBL/GenBank/DDBJ whole genome shotgun (WGS) entry which is preliminary data.</text>
</comment>
<feature type="compositionally biased region" description="Low complexity" evidence="1">
    <location>
        <begin position="238"/>
        <end position="256"/>
    </location>
</feature>
<feature type="region of interest" description="Disordered" evidence="1">
    <location>
        <begin position="231"/>
        <end position="267"/>
    </location>
</feature>
<dbReference type="Proteomes" id="UP001220022">
    <property type="component" value="Unassembled WGS sequence"/>
</dbReference>
<evidence type="ECO:0000313" key="4">
    <source>
        <dbReference type="Proteomes" id="UP001220022"/>
    </source>
</evidence>
<dbReference type="NCBIfam" id="NF033532">
    <property type="entry name" value="lone7para_assoc"/>
    <property type="match status" value="1"/>
</dbReference>
<evidence type="ECO:0000259" key="2">
    <source>
        <dbReference type="Pfam" id="PF07179"/>
    </source>
</evidence>
<organism evidence="3 4">
    <name type="scientific">Streptantibioticus ferralitis</name>
    <dbReference type="NCBI Taxonomy" id="236510"/>
    <lineage>
        <taxon>Bacteria</taxon>
        <taxon>Bacillati</taxon>
        <taxon>Actinomycetota</taxon>
        <taxon>Actinomycetes</taxon>
        <taxon>Kitasatosporales</taxon>
        <taxon>Streptomycetaceae</taxon>
        <taxon>Streptantibioticus</taxon>
    </lineage>
</organism>
<dbReference type="InterPro" id="IPR009839">
    <property type="entry name" value="SseB_N"/>
</dbReference>
<gene>
    <name evidence="3" type="ORF">P2L57_24495</name>
</gene>
<dbReference type="InterPro" id="IPR047659">
    <property type="entry name" value="T7SS_assoc"/>
</dbReference>
<reference evidence="3 4" key="1">
    <citation type="submission" date="2023-03" db="EMBL/GenBank/DDBJ databases">
        <title>Draft genome sequence of type strain Streptomyces ferralitis JCM 14344.</title>
        <authorList>
            <person name="Klaysubun C."/>
            <person name="Duangmal K."/>
        </authorList>
    </citation>
    <scope>NUCLEOTIDE SEQUENCE [LARGE SCALE GENOMIC DNA]</scope>
    <source>
        <strain evidence="3 4">JCM 14344</strain>
    </source>
</reference>
<evidence type="ECO:0000313" key="3">
    <source>
        <dbReference type="EMBL" id="MDF2258769.1"/>
    </source>
</evidence>
<evidence type="ECO:0000256" key="1">
    <source>
        <dbReference type="SAM" id="MobiDB-lite"/>
    </source>
</evidence>
<feature type="region of interest" description="Disordered" evidence="1">
    <location>
        <begin position="1"/>
        <end position="49"/>
    </location>
</feature>
<name>A0ABT5Z4L3_9ACTN</name>
<proteinExistence type="predicted"/>
<keyword evidence="4" id="KW-1185">Reference proteome</keyword>
<dbReference type="RefSeq" id="WP_275818134.1">
    <property type="nucleotide sequence ID" value="NZ_BAAANM010000014.1"/>
</dbReference>
<feature type="domain" description="SseB protein N-terminal" evidence="2">
    <location>
        <begin position="120"/>
        <end position="221"/>
    </location>
</feature>
<dbReference type="Pfam" id="PF07179">
    <property type="entry name" value="SseB"/>
    <property type="match status" value="1"/>
</dbReference>
<sequence>MGSTSESAAAVEQDGPVVPQTPVSEDAAADAPRSGGQDEETGSEMPPVPDHVREAARLAPDHWFGMIDPTWSGEGNPPEWAMVGQWRSDLEGEIVEWRDNEDYRPSPRALDWPDPTDPVDAAVQLAATGYGPAEDITRALAEAEVAVFVAQGGALMSAVAPDDETPVVPVFTAPEHLHAAGRLSFVALKVPELLDRLPEGHLIYLNPSGAVSMTVELEVLREAVGAAGDEDGEGGWLGALDDLLPAPAPADPGVAASSEPDGPAAPTVFTATSTVSTVPTTGDLL</sequence>
<dbReference type="EMBL" id="JARHTQ010000018">
    <property type="protein sequence ID" value="MDF2258769.1"/>
    <property type="molecule type" value="Genomic_DNA"/>
</dbReference>